<organism evidence="2 3">
    <name type="scientific">Stephania cephalantha</name>
    <dbReference type="NCBI Taxonomy" id="152367"/>
    <lineage>
        <taxon>Eukaryota</taxon>
        <taxon>Viridiplantae</taxon>
        <taxon>Streptophyta</taxon>
        <taxon>Embryophyta</taxon>
        <taxon>Tracheophyta</taxon>
        <taxon>Spermatophyta</taxon>
        <taxon>Magnoliopsida</taxon>
        <taxon>Ranunculales</taxon>
        <taxon>Menispermaceae</taxon>
        <taxon>Menispermoideae</taxon>
        <taxon>Cissampelideae</taxon>
        <taxon>Stephania</taxon>
    </lineage>
</organism>
<sequence>MPSCLSTRVKLAKQPCRCASRESSRGDRNFVKEEPGRQRRGGAEPEQWRGEPESNSGGGAARAAVTEDRGASRGRRNRGRASRVGGNGERVGGTKTDPEPAANEKRGEQCAGGEDRARHAARRTTNFARGARESEGRRRALREEGQSRRVAVDVDDESGRRRRRWWRGLCGGRDRSAAEAETKVCVCREGSRRMGCWFLPFFGQRQTMYVADLSLICSRSVTDFATDQRQTCFCR</sequence>
<feature type="region of interest" description="Disordered" evidence="1">
    <location>
        <begin position="1"/>
        <end position="145"/>
    </location>
</feature>
<proteinExistence type="predicted"/>
<comment type="caution">
    <text evidence="2">The sequence shown here is derived from an EMBL/GenBank/DDBJ whole genome shotgun (WGS) entry which is preliminary data.</text>
</comment>
<evidence type="ECO:0000313" key="3">
    <source>
        <dbReference type="Proteomes" id="UP001419268"/>
    </source>
</evidence>
<name>A0AAP0F6E4_9MAGN</name>
<protein>
    <submittedName>
        <fullName evidence="2">Uncharacterized protein</fullName>
    </submittedName>
</protein>
<dbReference type="Proteomes" id="UP001419268">
    <property type="component" value="Unassembled WGS sequence"/>
</dbReference>
<evidence type="ECO:0000313" key="2">
    <source>
        <dbReference type="EMBL" id="KAK9105611.1"/>
    </source>
</evidence>
<reference evidence="2 3" key="1">
    <citation type="submission" date="2024-01" db="EMBL/GenBank/DDBJ databases">
        <title>Genome assemblies of Stephania.</title>
        <authorList>
            <person name="Yang L."/>
        </authorList>
    </citation>
    <scope>NUCLEOTIDE SEQUENCE [LARGE SCALE GENOMIC DNA]</scope>
    <source>
        <strain evidence="2">JXDWG</strain>
        <tissue evidence="2">Leaf</tissue>
    </source>
</reference>
<keyword evidence="3" id="KW-1185">Reference proteome</keyword>
<dbReference type="EMBL" id="JBBNAG010000009">
    <property type="protein sequence ID" value="KAK9105611.1"/>
    <property type="molecule type" value="Genomic_DNA"/>
</dbReference>
<feature type="compositionally biased region" description="Basic and acidic residues" evidence="1">
    <location>
        <begin position="130"/>
        <end position="145"/>
    </location>
</feature>
<accession>A0AAP0F6E4</accession>
<feature type="compositionally biased region" description="Basic and acidic residues" evidence="1">
    <location>
        <begin position="96"/>
        <end position="118"/>
    </location>
</feature>
<gene>
    <name evidence="2" type="ORF">Scep_022455</name>
</gene>
<evidence type="ECO:0000256" key="1">
    <source>
        <dbReference type="SAM" id="MobiDB-lite"/>
    </source>
</evidence>
<feature type="compositionally biased region" description="Basic residues" evidence="1">
    <location>
        <begin position="72"/>
        <end position="81"/>
    </location>
</feature>
<feature type="compositionally biased region" description="Basic and acidic residues" evidence="1">
    <location>
        <begin position="19"/>
        <end position="52"/>
    </location>
</feature>
<dbReference type="AlphaFoldDB" id="A0AAP0F6E4"/>